<keyword evidence="2" id="KW-1185">Reference proteome</keyword>
<dbReference type="EMBL" id="JARKIE010000031">
    <property type="protein sequence ID" value="KAJ7697239.1"/>
    <property type="molecule type" value="Genomic_DNA"/>
</dbReference>
<protein>
    <submittedName>
        <fullName evidence="1">Uncharacterized protein</fullName>
    </submittedName>
</protein>
<proteinExistence type="predicted"/>
<sequence length="115" mass="13189">MVCSHILPDEPQSDSGARDLAALARTSRALQEPALNALWRSQETFAHILRCMPSDLWNIPVVSGAVYHLEVVRPLALSDWERPLFYMNRVRILTLSLCLPKEHFFPHINSLVWKN</sequence>
<gene>
    <name evidence="1" type="ORF">B0H17DRAFT_1052430</name>
</gene>
<comment type="caution">
    <text evidence="1">The sequence shown here is derived from an EMBL/GenBank/DDBJ whole genome shotgun (WGS) entry which is preliminary data.</text>
</comment>
<accession>A0AAD7GNE8</accession>
<dbReference type="Proteomes" id="UP001221757">
    <property type="component" value="Unassembled WGS sequence"/>
</dbReference>
<dbReference type="AlphaFoldDB" id="A0AAD7GNE8"/>
<evidence type="ECO:0000313" key="2">
    <source>
        <dbReference type="Proteomes" id="UP001221757"/>
    </source>
</evidence>
<organism evidence="1 2">
    <name type="scientific">Mycena rosella</name>
    <name type="common">Pink bonnet</name>
    <name type="synonym">Agaricus rosellus</name>
    <dbReference type="NCBI Taxonomy" id="1033263"/>
    <lineage>
        <taxon>Eukaryota</taxon>
        <taxon>Fungi</taxon>
        <taxon>Dikarya</taxon>
        <taxon>Basidiomycota</taxon>
        <taxon>Agaricomycotina</taxon>
        <taxon>Agaricomycetes</taxon>
        <taxon>Agaricomycetidae</taxon>
        <taxon>Agaricales</taxon>
        <taxon>Marasmiineae</taxon>
        <taxon>Mycenaceae</taxon>
        <taxon>Mycena</taxon>
    </lineage>
</organism>
<evidence type="ECO:0000313" key="1">
    <source>
        <dbReference type="EMBL" id="KAJ7697239.1"/>
    </source>
</evidence>
<reference evidence="1" key="1">
    <citation type="submission" date="2023-03" db="EMBL/GenBank/DDBJ databases">
        <title>Massive genome expansion in bonnet fungi (Mycena s.s.) driven by repeated elements and novel gene families across ecological guilds.</title>
        <authorList>
            <consortium name="Lawrence Berkeley National Laboratory"/>
            <person name="Harder C.B."/>
            <person name="Miyauchi S."/>
            <person name="Viragh M."/>
            <person name="Kuo A."/>
            <person name="Thoen E."/>
            <person name="Andreopoulos B."/>
            <person name="Lu D."/>
            <person name="Skrede I."/>
            <person name="Drula E."/>
            <person name="Henrissat B."/>
            <person name="Morin E."/>
            <person name="Kohler A."/>
            <person name="Barry K."/>
            <person name="LaButti K."/>
            <person name="Morin E."/>
            <person name="Salamov A."/>
            <person name="Lipzen A."/>
            <person name="Mereny Z."/>
            <person name="Hegedus B."/>
            <person name="Baldrian P."/>
            <person name="Stursova M."/>
            <person name="Weitz H."/>
            <person name="Taylor A."/>
            <person name="Grigoriev I.V."/>
            <person name="Nagy L.G."/>
            <person name="Martin F."/>
            <person name="Kauserud H."/>
        </authorList>
    </citation>
    <scope>NUCLEOTIDE SEQUENCE</scope>
    <source>
        <strain evidence="1">CBHHK067</strain>
    </source>
</reference>
<name>A0AAD7GNE8_MYCRO</name>